<evidence type="ECO:0000313" key="3">
    <source>
        <dbReference type="Proteomes" id="UP000727907"/>
    </source>
</evidence>
<dbReference type="Proteomes" id="UP000727907">
    <property type="component" value="Unassembled WGS sequence"/>
</dbReference>
<evidence type="ECO:0000256" key="1">
    <source>
        <dbReference type="SAM" id="SignalP"/>
    </source>
</evidence>
<dbReference type="EMBL" id="JAHOPB010000001">
    <property type="protein sequence ID" value="MBU8872239.1"/>
    <property type="molecule type" value="Genomic_DNA"/>
</dbReference>
<feature type="chain" id="PRO_5047213029" evidence="1">
    <location>
        <begin position="27"/>
        <end position="242"/>
    </location>
</feature>
<reference evidence="2 3" key="1">
    <citation type="submission" date="2021-06" db="EMBL/GenBank/DDBJ databases">
        <authorList>
            <person name="Lee D.H."/>
        </authorList>
    </citation>
    <scope>NUCLEOTIDE SEQUENCE [LARGE SCALE GENOMIC DNA]</scope>
    <source>
        <strain evidence="2 3">MMS21-HV4-11</strain>
    </source>
</reference>
<keyword evidence="1" id="KW-0732">Signal</keyword>
<dbReference type="CDD" id="cd05483">
    <property type="entry name" value="retropepsin_like_bacteria"/>
    <property type="match status" value="1"/>
</dbReference>
<keyword evidence="3" id="KW-1185">Reference proteome</keyword>
<evidence type="ECO:0000313" key="2">
    <source>
        <dbReference type="EMBL" id="MBU8872239.1"/>
    </source>
</evidence>
<dbReference type="Pfam" id="PF13975">
    <property type="entry name" value="gag-asp_proteas"/>
    <property type="match status" value="1"/>
</dbReference>
<proteinExistence type="predicted"/>
<organism evidence="2 3">
    <name type="scientific">Reyranella humidisoli</name>
    <dbReference type="NCBI Taxonomy" id="2849149"/>
    <lineage>
        <taxon>Bacteria</taxon>
        <taxon>Pseudomonadati</taxon>
        <taxon>Pseudomonadota</taxon>
        <taxon>Alphaproteobacteria</taxon>
        <taxon>Hyphomicrobiales</taxon>
        <taxon>Reyranellaceae</taxon>
        <taxon>Reyranella</taxon>
    </lineage>
</organism>
<sequence length="242" mass="25961">MNAMKQALFPAILAAVLLLGATPLQAQPGGEAGQFIAQWKTSNALCRNAATPALEAIASCEQRDTYSKLLSASHYCYGPIDGAPAGWTPCGGDPAMGKPSAKALEDAALARATERFQRMGGVFVLPATINGTSTAYFIVDSGASNVQIPEELAEEMKRNGTLTEADSLGQRRFTLADGSGLQQRIVRLRSIRIGERTMENVMASVSPARSRALLGQSFLRRLSSWKIDNVRNSIEFEFTGSF</sequence>
<protein>
    <submittedName>
        <fullName evidence="2">Retroviral-like aspartic protease family protein</fullName>
    </submittedName>
</protein>
<comment type="caution">
    <text evidence="2">The sequence shown here is derived from an EMBL/GenBank/DDBJ whole genome shotgun (WGS) entry which is preliminary data.</text>
</comment>
<accession>A0ABS6IEK2</accession>
<feature type="signal peptide" evidence="1">
    <location>
        <begin position="1"/>
        <end position="26"/>
    </location>
</feature>
<gene>
    <name evidence="2" type="ORF">KQ910_00615</name>
</gene>
<name>A0ABS6IEK2_9HYPH</name>
<dbReference type="RefSeq" id="WP_216955950.1">
    <property type="nucleotide sequence ID" value="NZ_JAHOPB010000001.1"/>
</dbReference>
<dbReference type="InterPro" id="IPR034122">
    <property type="entry name" value="Retropepsin-like_bacterial"/>
</dbReference>